<dbReference type="PROSITE" id="PS50883">
    <property type="entry name" value="EAL"/>
    <property type="match status" value="1"/>
</dbReference>
<reference evidence="13" key="1">
    <citation type="journal article" date="2019" name="Int. J. Syst. Evol. Microbiol.">
        <title>The Global Catalogue of Microorganisms (GCM) 10K type strain sequencing project: providing services to taxonomists for standard genome sequencing and annotation.</title>
        <authorList>
            <consortium name="The Broad Institute Genomics Platform"/>
            <consortium name="The Broad Institute Genome Sequencing Center for Infectious Disease"/>
            <person name="Wu L."/>
            <person name="Ma J."/>
        </authorList>
    </citation>
    <scope>NUCLEOTIDE SEQUENCE [LARGE SCALE GENOMIC DNA]</scope>
    <source>
        <strain evidence="13">CCUG 54939</strain>
    </source>
</reference>
<dbReference type="Pfam" id="PF12792">
    <property type="entry name" value="CSS-motif"/>
    <property type="match status" value="1"/>
</dbReference>
<protein>
    <recommendedName>
        <fullName evidence="2">cyclic-guanylate-specific phosphodiesterase</fullName>
        <ecNumber evidence="2">3.1.4.52</ecNumber>
    </recommendedName>
</protein>
<dbReference type="Pfam" id="PF00563">
    <property type="entry name" value="EAL"/>
    <property type="match status" value="1"/>
</dbReference>
<keyword evidence="8 10" id="KW-0472">Membrane</keyword>
<sequence length="547" mass="61492">MSFLVNRWLMRTLWLLLPCLLWLGTSAMLADGWVKLQLGALHQRLGEHIQTTLDESESLLQLLADKSQGHCSTETLSLMRSLAYDYEEIREAAVLRQNSIVCSSWGRHHPAIPVATSASEYHAGSRQFAPLYGSAFSDLKNYSLIMGLGLAEGVGVNLLLVPEALFTPLQGTDLPYRARLSLSHDGQPLAEAGYGESLLMFDTPLLRRAFPEGPYVDQQQIGPLQLQIYLDAMLFWRSWLWALPLTAGVLLLLGAVPYLLWRRVKQGRCHLSHAVSHELARAIRRHEFFIQYLPTMNHETGECIGAEALIRWRHPRQGIIMPDLFIPIAERTGMIVPMTQWLIEQLAVEMGGWLRAHPECYLSLNVSSAHFESKLFLRRAVQTLQRHGIAPDQITLEITERDLLDKSDESTRKALQLANQYGFKLAIDDFGTGYNNLARLYEFGFELIKIDRSLVRTAVDKQGGDRVFDAVLTVANGYGAPVLVEGVEQITDVAFLATRSIHSLQGWYFSRPVGAADFQQFHGRHSSPDVTTTEQTADDPQLVTLYS</sequence>
<evidence type="ECO:0000256" key="6">
    <source>
        <dbReference type="ARBA" id="ARBA00022801"/>
    </source>
</evidence>
<evidence type="ECO:0000256" key="8">
    <source>
        <dbReference type="ARBA" id="ARBA00023136"/>
    </source>
</evidence>
<evidence type="ECO:0000256" key="2">
    <source>
        <dbReference type="ARBA" id="ARBA00012282"/>
    </source>
</evidence>
<comment type="subcellular location">
    <subcellularLocation>
        <location evidence="1">Cell membrane</location>
        <topology evidence="1">Multi-pass membrane protein</topology>
    </subcellularLocation>
</comment>
<feature type="domain" description="EAL" evidence="11">
    <location>
        <begin position="272"/>
        <end position="526"/>
    </location>
</feature>
<evidence type="ECO:0000256" key="5">
    <source>
        <dbReference type="ARBA" id="ARBA00022692"/>
    </source>
</evidence>
<dbReference type="RefSeq" id="WP_377151570.1">
    <property type="nucleotide sequence ID" value="NZ_JBHSAF010000006.1"/>
</dbReference>
<gene>
    <name evidence="12" type="ORF">ACFOSS_07450</name>
</gene>
<comment type="caution">
    <text evidence="12">The sequence shown here is derived from an EMBL/GenBank/DDBJ whole genome shotgun (WGS) entry which is preliminary data.</text>
</comment>
<keyword evidence="6" id="KW-0378">Hydrolase</keyword>
<evidence type="ECO:0000313" key="12">
    <source>
        <dbReference type="EMBL" id="MFC3913296.1"/>
    </source>
</evidence>
<keyword evidence="13" id="KW-1185">Reference proteome</keyword>
<dbReference type="InterPro" id="IPR050706">
    <property type="entry name" value="Cyclic-di-GMP_PDE-like"/>
</dbReference>
<evidence type="ECO:0000256" key="10">
    <source>
        <dbReference type="SAM" id="Phobius"/>
    </source>
</evidence>
<evidence type="ECO:0000256" key="3">
    <source>
        <dbReference type="ARBA" id="ARBA00022475"/>
    </source>
</evidence>
<dbReference type="EC" id="3.1.4.52" evidence="2"/>
<dbReference type="PANTHER" id="PTHR33121:SF71">
    <property type="entry name" value="OXYGEN SENSOR PROTEIN DOSP"/>
    <property type="match status" value="1"/>
</dbReference>
<accession>A0ABV8CN91</accession>
<dbReference type="InterPro" id="IPR024744">
    <property type="entry name" value="CSS-motif_dom"/>
</dbReference>
<keyword evidence="4" id="KW-0973">c-di-GMP</keyword>
<dbReference type="SMART" id="SM00052">
    <property type="entry name" value="EAL"/>
    <property type="match status" value="1"/>
</dbReference>
<dbReference type="PANTHER" id="PTHR33121">
    <property type="entry name" value="CYCLIC DI-GMP PHOSPHODIESTERASE PDEF"/>
    <property type="match status" value="1"/>
</dbReference>
<dbReference type="InterPro" id="IPR035919">
    <property type="entry name" value="EAL_sf"/>
</dbReference>
<evidence type="ECO:0000256" key="1">
    <source>
        <dbReference type="ARBA" id="ARBA00004651"/>
    </source>
</evidence>
<evidence type="ECO:0000256" key="4">
    <source>
        <dbReference type="ARBA" id="ARBA00022636"/>
    </source>
</evidence>
<keyword evidence="7 10" id="KW-1133">Transmembrane helix</keyword>
<evidence type="ECO:0000256" key="7">
    <source>
        <dbReference type="ARBA" id="ARBA00022989"/>
    </source>
</evidence>
<feature type="transmembrane region" description="Helical" evidence="10">
    <location>
        <begin position="239"/>
        <end position="261"/>
    </location>
</feature>
<evidence type="ECO:0000259" key="11">
    <source>
        <dbReference type="PROSITE" id="PS50883"/>
    </source>
</evidence>
<dbReference type="Gene3D" id="3.20.20.450">
    <property type="entry name" value="EAL domain"/>
    <property type="match status" value="1"/>
</dbReference>
<proteinExistence type="predicted"/>
<evidence type="ECO:0000256" key="9">
    <source>
        <dbReference type="ARBA" id="ARBA00034290"/>
    </source>
</evidence>
<dbReference type="InterPro" id="IPR001633">
    <property type="entry name" value="EAL_dom"/>
</dbReference>
<evidence type="ECO:0000313" key="13">
    <source>
        <dbReference type="Proteomes" id="UP001595692"/>
    </source>
</evidence>
<keyword evidence="3" id="KW-1003">Cell membrane</keyword>
<keyword evidence="5 10" id="KW-0812">Transmembrane</keyword>
<dbReference type="Proteomes" id="UP001595692">
    <property type="component" value="Unassembled WGS sequence"/>
</dbReference>
<dbReference type="CDD" id="cd01948">
    <property type="entry name" value="EAL"/>
    <property type="match status" value="1"/>
</dbReference>
<name>A0ABV8CN91_9GAMM</name>
<organism evidence="12 13">
    <name type="scientific">Pseudaeromonas sharmana</name>
    <dbReference type="NCBI Taxonomy" id="328412"/>
    <lineage>
        <taxon>Bacteria</taxon>
        <taxon>Pseudomonadati</taxon>
        <taxon>Pseudomonadota</taxon>
        <taxon>Gammaproteobacteria</taxon>
        <taxon>Aeromonadales</taxon>
        <taxon>Aeromonadaceae</taxon>
        <taxon>Pseudaeromonas</taxon>
    </lineage>
</organism>
<dbReference type="SUPFAM" id="SSF141868">
    <property type="entry name" value="EAL domain-like"/>
    <property type="match status" value="1"/>
</dbReference>
<comment type="catalytic activity">
    <reaction evidence="9">
        <text>3',3'-c-di-GMP + H2O = 5'-phosphoguanylyl(3'-&gt;5')guanosine + H(+)</text>
        <dbReference type="Rhea" id="RHEA:24902"/>
        <dbReference type="ChEBI" id="CHEBI:15377"/>
        <dbReference type="ChEBI" id="CHEBI:15378"/>
        <dbReference type="ChEBI" id="CHEBI:58754"/>
        <dbReference type="ChEBI" id="CHEBI:58805"/>
        <dbReference type="EC" id="3.1.4.52"/>
    </reaction>
</comment>
<dbReference type="EMBL" id="JBHSAF010000006">
    <property type="protein sequence ID" value="MFC3913296.1"/>
    <property type="molecule type" value="Genomic_DNA"/>
</dbReference>